<keyword evidence="2" id="KW-1185">Reference proteome</keyword>
<dbReference type="InterPro" id="IPR011989">
    <property type="entry name" value="ARM-like"/>
</dbReference>
<comment type="caution">
    <text evidence="1">The sequence shown here is derived from an EMBL/GenBank/DDBJ whole genome shotgun (WGS) entry which is preliminary data.</text>
</comment>
<accession>A0AAN7MT84</accession>
<proteinExistence type="predicted"/>
<name>A0AAN7MT84_MYCAM</name>
<dbReference type="Gene3D" id="1.25.10.10">
    <property type="entry name" value="Leucine-rich Repeat Variant"/>
    <property type="match status" value="1"/>
</dbReference>
<evidence type="ECO:0000313" key="1">
    <source>
        <dbReference type="EMBL" id="KAK4812832.1"/>
    </source>
</evidence>
<dbReference type="EMBL" id="JAUNZN010000014">
    <property type="protein sequence ID" value="KAK4812832.1"/>
    <property type="molecule type" value="Genomic_DNA"/>
</dbReference>
<protein>
    <submittedName>
        <fullName evidence="1">Uncharacterized protein</fullName>
    </submittedName>
</protein>
<sequence length="208" mass="23099">MSYPYITPLYEGTHSAEAGHLEESGAMPPPSDIVKVAVEWPGANAQLLEIDQKRPLASIIKEVCDGWSLPNPEYYTLRYADGPQLYITEQTRCDIKNGTILQLAVSPSRAARQLMERIQSHSMEARLDAMKELAKLSADVTFATEFINMEGVTVLTRLVESGTKLLSHDLDEGFKCTLSKFADDTKLGGNVDLLEGRKALQRDLDRLD</sequence>
<gene>
    <name evidence="1" type="ORF">QYF61_022056</name>
</gene>
<dbReference type="AlphaFoldDB" id="A0AAN7MT84"/>
<reference evidence="1 2" key="1">
    <citation type="journal article" date="2023" name="J. Hered.">
        <title>Chromosome-level genome of the wood stork (Mycteria americana) provides insight into avian chromosome evolution.</title>
        <authorList>
            <person name="Flamio R. Jr."/>
            <person name="Ramstad K.M."/>
        </authorList>
    </citation>
    <scope>NUCLEOTIDE SEQUENCE [LARGE SCALE GENOMIC DNA]</scope>
    <source>
        <strain evidence="1">JAX WOST 10</strain>
    </source>
</reference>
<organism evidence="1 2">
    <name type="scientific">Mycteria americana</name>
    <name type="common">Wood stork</name>
    <dbReference type="NCBI Taxonomy" id="33587"/>
    <lineage>
        <taxon>Eukaryota</taxon>
        <taxon>Metazoa</taxon>
        <taxon>Chordata</taxon>
        <taxon>Craniata</taxon>
        <taxon>Vertebrata</taxon>
        <taxon>Euteleostomi</taxon>
        <taxon>Archelosauria</taxon>
        <taxon>Archosauria</taxon>
        <taxon>Dinosauria</taxon>
        <taxon>Saurischia</taxon>
        <taxon>Theropoda</taxon>
        <taxon>Coelurosauria</taxon>
        <taxon>Aves</taxon>
        <taxon>Neognathae</taxon>
        <taxon>Neoaves</taxon>
        <taxon>Aequornithes</taxon>
        <taxon>Ciconiiformes</taxon>
        <taxon>Ciconiidae</taxon>
        <taxon>Mycteria</taxon>
    </lineage>
</organism>
<dbReference type="Proteomes" id="UP001333110">
    <property type="component" value="Unassembled WGS sequence"/>
</dbReference>
<evidence type="ECO:0000313" key="2">
    <source>
        <dbReference type="Proteomes" id="UP001333110"/>
    </source>
</evidence>